<proteinExistence type="predicted"/>
<name>A0AAD1UKU7_EUPCR</name>
<evidence type="ECO:0000313" key="1">
    <source>
        <dbReference type="EMBL" id="CAI2371228.1"/>
    </source>
</evidence>
<protein>
    <submittedName>
        <fullName evidence="1">Uncharacterized protein</fullName>
    </submittedName>
</protein>
<gene>
    <name evidence="1" type="ORF">ECRASSUSDP1_LOCUS12548</name>
</gene>
<keyword evidence="2" id="KW-1185">Reference proteome</keyword>
<dbReference type="EMBL" id="CAMPGE010012460">
    <property type="protein sequence ID" value="CAI2371228.1"/>
    <property type="molecule type" value="Genomic_DNA"/>
</dbReference>
<reference evidence="1" key="1">
    <citation type="submission" date="2023-07" db="EMBL/GenBank/DDBJ databases">
        <authorList>
            <consortium name="AG Swart"/>
            <person name="Singh M."/>
            <person name="Singh A."/>
            <person name="Seah K."/>
            <person name="Emmerich C."/>
        </authorList>
    </citation>
    <scope>NUCLEOTIDE SEQUENCE</scope>
    <source>
        <strain evidence="1">DP1</strain>
    </source>
</reference>
<evidence type="ECO:0000313" key="2">
    <source>
        <dbReference type="Proteomes" id="UP001295684"/>
    </source>
</evidence>
<accession>A0AAD1UKU7</accession>
<comment type="caution">
    <text evidence="1">The sequence shown here is derived from an EMBL/GenBank/DDBJ whole genome shotgun (WGS) entry which is preliminary data.</text>
</comment>
<dbReference type="AlphaFoldDB" id="A0AAD1UKU7"/>
<dbReference type="Proteomes" id="UP001295684">
    <property type="component" value="Unassembled WGS sequence"/>
</dbReference>
<sequence length="73" mass="8547">MKGISEFVLGICSSCALPLRTLFGRCLCFNCFEELIKMVVLINPTIFMRVSSIKFSFYSYIKIFHRFELFSIF</sequence>
<organism evidence="1 2">
    <name type="scientific">Euplotes crassus</name>
    <dbReference type="NCBI Taxonomy" id="5936"/>
    <lineage>
        <taxon>Eukaryota</taxon>
        <taxon>Sar</taxon>
        <taxon>Alveolata</taxon>
        <taxon>Ciliophora</taxon>
        <taxon>Intramacronucleata</taxon>
        <taxon>Spirotrichea</taxon>
        <taxon>Hypotrichia</taxon>
        <taxon>Euplotida</taxon>
        <taxon>Euplotidae</taxon>
        <taxon>Moneuplotes</taxon>
    </lineage>
</organism>